<evidence type="ECO:0000256" key="2">
    <source>
        <dbReference type="ARBA" id="ARBA00007532"/>
    </source>
</evidence>
<dbReference type="Gene3D" id="3.50.50.60">
    <property type="entry name" value="FAD/NAD(P)-binding domain"/>
    <property type="match status" value="1"/>
</dbReference>
<dbReference type="GO" id="GO:0006749">
    <property type="term" value="P:glutathione metabolic process"/>
    <property type="evidence" value="ECO:0007669"/>
    <property type="project" value="TreeGrafter"/>
</dbReference>
<dbReference type="GO" id="GO:0045454">
    <property type="term" value="P:cell redox homeostasis"/>
    <property type="evidence" value="ECO:0007669"/>
    <property type="project" value="InterPro"/>
</dbReference>
<accession>A0A3P6PH98</accession>
<evidence type="ECO:0000313" key="8">
    <source>
        <dbReference type="Proteomes" id="UP000281553"/>
    </source>
</evidence>
<name>A0A3P6PH98_DIBLA</name>
<comment type="cofactor">
    <cofactor evidence="1">
        <name>FAD</name>
        <dbReference type="ChEBI" id="CHEBI:57692"/>
    </cofactor>
</comment>
<dbReference type="InterPro" id="IPR046952">
    <property type="entry name" value="GSHR/TRXR-like"/>
</dbReference>
<evidence type="ECO:0000256" key="4">
    <source>
        <dbReference type="ARBA" id="ARBA00023157"/>
    </source>
</evidence>
<dbReference type="GO" id="GO:0004362">
    <property type="term" value="F:glutathione-disulfide reductase (NADPH) activity"/>
    <property type="evidence" value="ECO:0007669"/>
    <property type="project" value="TreeGrafter"/>
</dbReference>
<gene>
    <name evidence="7" type="ORF">DILT_LOCUS1008</name>
</gene>
<comment type="similarity">
    <text evidence="2">Belongs to the class-I pyridine nucleotide-disulfide oxidoreductase family.</text>
</comment>
<sequence>MCISTLASLQIKKKESVGGENHELDQYEVSGVFQNESKQVFVEDFDTNTPSAPPPLNLSQCHPSRCLFRLQVIFAIGRDPCTTSMGLSNVGVKLTNSHYVETDEEERTNIANIYALGDINANGLKLTPVAIQTGKLLARRLYAADDCLVSNLCPYLYSVRLTRLSSPRALWCCRGIPIYRFLLILLGLLNLYPQRCYAKHRHPPILPNVPRNFLLRREACAENPLCAFPSSFLPYECSPDVDVQLPLHHTHTIKPPSIVFCQRFR</sequence>
<dbReference type="PANTHER" id="PTHR42737:SF2">
    <property type="entry name" value="GLUTATHIONE REDUCTASE"/>
    <property type="match status" value="1"/>
</dbReference>
<evidence type="ECO:0000256" key="1">
    <source>
        <dbReference type="ARBA" id="ARBA00001974"/>
    </source>
</evidence>
<evidence type="ECO:0000259" key="6">
    <source>
        <dbReference type="Pfam" id="PF07992"/>
    </source>
</evidence>
<dbReference type="AlphaFoldDB" id="A0A3P6PH98"/>
<keyword evidence="5" id="KW-0676">Redox-active center</keyword>
<dbReference type="PRINTS" id="PR00368">
    <property type="entry name" value="FADPNR"/>
</dbReference>
<evidence type="ECO:0000313" key="7">
    <source>
        <dbReference type="EMBL" id="VDK39186.1"/>
    </source>
</evidence>
<dbReference type="GO" id="GO:0050660">
    <property type="term" value="F:flavin adenine dinucleotide binding"/>
    <property type="evidence" value="ECO:0007669"/>
    <property type="project" value="InterPro"/>
</dbReference>
<dbReference type="InterPro" id="IPR036188">
    <property type="entry name" value="FAD/NAD-bd_sf"/>
</dbReference>
<dbReference type="GO" id="GO:0034599">
    <property type="term" value="P:cellular response to oxidative stress"/>
    <property type="evidence" value="ECO:0007669"/>
    <property type="project" value="TreeGrafter"/>
</dbReference>
<dbReference type="GO" id="GO:0005829">
    <property type="term" value="C:cytosol"/>
    <property type="evidence" value="ECO:0007669"/>
    <property type="project" value="TreeGrafter"/>
</dbReference>
<organism evidence="7 8">
    <name type="scientific">Dibothriocephalus latus</name>
    <name type="common">Fish tapeworm</name>
    <name type="synonym">Diphyllobothrium latum</name>
    <dbReference type="NCBI Taxonomy" id="60516"/>
    <lineage>
        <taxon>Eukaryota</taxon>
        <taxon>Metazoa</taxon>
        <taxon>Spiralia</taxon>
        <taxon>Lophotrochozoa</taxon>
        <taxon>Platyhelminthes</taxon>
        <taxon>Cestoda</taxon>
        <taxon>Eucestoda</taxon>
        <taxon>Diphyllobothriidea</taxon>
        <taxon>Diphyllobothriidae</taxon>
        <taxon>Dibothriocephalus</taxon>
    </lineage>
</organism>
<keyword evidence="8" id="KW-1185">Reference proteome</keyword>
<dbReference type="EMBL" id="UYRU01005711">
    <property type="protein sequence ID" value="VDK39186.1"/>
    <property type="molecule type" value="Genomic_DNA"/>
</dbReference>
<reference evidence="7 8" key="1">
    <citation type="submission" date="2018-11" db="EMBL/GenBank/DDBJ databases">
        <authorList>
            <consortium name="Pathogen Informatics"/>
        </authorList>
    </citation>
    <scope>NUCLEOTIDE SEQUENCE [LARGE SCALE GENOMIC DNA]</scope>
</reference>
<dbReference type="InterPro" id="IPR023753">
    <property type="entry name" value="FAD/NAD-binding_dom"/>
</dbReference>
<dbReference type="Pfam" id="PF07992">
    <property type="entry name" value="Pyr_redox_2"/>
    <property type="match status" value="1"/>
</dbReference>
<proteinExistence type="inferred from homology"/>
<dbReference type="OrthoDB" id="5956163at2759"/>
<keyword evidence="4" id="KW-1015">Disulfide bond</keyword>
<feature type="domain" description="FAD/NAD(P)-binding" evidence="6">
    <location>
        <begin position="71"/>
        <end position="134"/>
    </location>
</feature>
<keyword evidence="3" id="KW-0560">Oxidoreductase</keyword>
<dbReference type="GO" id="GO:0005739">
    <property type="term" value="C:mitochondrion"/>
    <property type="evidence" value="ECO:0007669"/>
    <property type="project" value="TreeGrafter"/>
</dbReference>
<evidence type="ECO:0000256" key="5">
    <source>
        <dbReference type="ARBA" id="ARBA00023284"/>
    </source>
</evidence>
<evidence type="ECO:0000256" key="3">
    <source>
        <dbReference type="ARBA" id="ARBA00023002"/>
    </source>
</evidence>
<dbReference type="PANTHER" id="PTHR42737">
    <property type="entry name" value="GLUTATHIONE REDUCTASE"/>
    <property type="match status" value="1"/>
</dbReference>
<dbReference type="Proteomes" id="UP000281553">
    <property type="component" value="Unassembled WGS sequence"/>
</dbReference>
<protein>
    <recommendedName>
        <fullName evidence="6">FAD/NAD(P)-binding domain-containing protein</fullName>
    </recommendedName>
</protein>
<dbReference type="SUPFAM" id="SSF51905">
    <property type="entry name" value="FAD/NAD(P)-binding domain"/>
    <property type="match status" value="1"/>
</dbReference>